<sequence>MRKETSTIVSRSEYHQVTLVETPHSTYSVTSCYTMPPKGKYTDPNLRDQVKEEIQESDKGGQPGQWSARKAQMMAKEYKNRGGGYTTDKDQKDESQKHLDNWTGEEWQTKEGSGSAKKDDGTEKRYLPRKAWENMSEQEKEDTDQKKQEGSKEGKQYVANTDKANESRKKAADENHEKNGSSKSDKSQSNGQKQSQNKTPKNNQGDQKNGEKNDDDNGNQADENGNPEGEEDYVDDGEADVDMCGNEEVEGEAGAADNHNDVHEDDEIDEDQENDPQAGDKRKGGKQSNGSSKKQKDNSGNSKNKSNTGDGTVGSKHMKDEAPAQQGSADRLPKEGQDAHWKALPGFVDGKVVEVLTEGKKVDGKDVKASEKDPKIVLKSNSSGKTCVHKPEACYYD</sequence>
<feature type="compositionally biased region" description="Low complexity" evidence="1">
    <location>
        <begin position="187"/>
        <end position="198"/>
    </location>
</feature>
<gene>
    <name evidence="3" type="ORF">CLAFUR5_00659</name>
</gene>
<evidence type="ECO:0000259" key="2">
    <source>
        <dbReference type="Pfam" id="PF11160"/>
    </source>
</evidence>
<feature type="compositionally biased region" description="Basic and acidic residues" evidence="1">
    <location>
        <begin position="143"/>
        <end position="155"/>
    </location>
</feature>
<protein>
    <recommendedName>
        <fullName evidence="2">Hypervirulence associated protein TUDOR domain-containing protein</fullName>
    </recommendedName>
</protein>
<dbReference type="GeneID" id="71980537"/>
<keyword evidence="4" id="KW-1185">Reference proteome</keyword>
<dbReference type="Proteomes" id="UP000756132">
    <property type="component" value="Chromosome 1"/>
</dbReference>
<feature type="compositionally biased region" description="Basic and acidic residues" evidence="1">
    <location>
        <begin position="45"/>
        <end position="59"/>
    </location>
</feature>
<reference evidence="3" key="1">
    <citation type="submission" date="2021-12" db="EMBL/GenBank/DDBJ databases">
        <authorList>
            <person name="Zaccaron A."/>
            <person name="Stergiopoulos I."/>
        </authorList>
    </citation>
    <scope>NUCLEOTIDE SEQUENCE</scope>
    <source>
        <strain evidence="3">Race5_Kim</strain>
    </source>
</reference>
<name>A0A9Q8P2U7_PASFU</name>
<feature type="compositionally biased region" description="Basic and acidic residues" evidence="1">
    <location>
        <begin position="163"/>
        <end position="186"/>
    </location>
</feature>
<organism evidence="3 4">
    <name type="scientific">Passalora fulva</name>
    <name type="common">Tomato leaf mold</name>
    <name type="synonym">Cladosporium fulvum</name>
    <dbReference type="NCBI Taxonomy" id="5499"/>
    <lineage>
        <taxon>Eukaryota</taxon>
        <taxon>Fungi</taxon>
        <taxon>Dikarya</taxon>
        <taxon>Ascomycota</taxon>
        <taxon>Pezizomycotina</taxon>
        <taxon>Dothideomycetes</taxon>
        <taxon>Dothideomycetidae</taxon>
        <taxon>Mycosphaerellales</taxon>
        <taxon>Mycosphaerellaceae</taxon>
        <taxon>Fulvia</taxon>
    </lineage>
</organism>
<dbReference type="PROSITE" id="PS51257">
    <property type="entry name" value="PROKAR_LIPOPROTEIN"/>
    <property type="match status" value="1"/>
</dbReference>
<evidence type="ECO:0000313" key="3">
    <source>
        <dbReference type="EMBL" id="UJO11042.1"/>
    </source>
</evidence>
<dbReference type="EMBL" id="CP090163">
    <property type="protein sequence ID" value="UJO11042.1"/>
    <property type="molecule type" value="Genomic_DNA"/>
</dbReference>
<dbReference type="KEGG" id="ffu:CLAFUR5_00659"/>
<proteinExistence type="predicted"/>
<feature type="compositionally biased region" description="Acidic residues" evidence="1">
    <location>
        <begin position="263"/>
        <end position="274"/>
    </location>
</feature>
<dbReference type="RefSeq" id="XP_047755408.1">
    <property type="nucleotide sequence ID" value="XM_047899807.1"/>
</dbReference>
<feature type="compositionally biased region" description="Acidic residues" evidence="1">
    <location>
        <begin position="228"/>
        <end position="251"/>
    </location>
</feature>
<feature type="region of interest" description="Disordered" evidence="1">
    <location>
        <begin position="34"/>
        <end position="339"/>
    </location>
</feature>
<dbReference type="OrthoDB" id="3360421at2759"/>
<dbReference type="InterPro" id="IPR021331">
    <property type="entry name" value="Hva1_TUDOR"/>
</dbReference>
<feature type="domain" description="Hypervirulence associated protein TUDOR" evidence="2">
    <location>
        <begin position="336"/>
        <end position="393"/>
    </location>
</feature>
<feature type="compositionally biased region" description="Low complexity" evidence="1">
    <location>
        <begin position="286"/>
        <end position="310"/>
    </location>
</feature>
<accession>A0A9Q8P2U7</accession>
<dbReference type="Pfam" id="PF11160">
    <property type="entry name" value="Hva1_TUDOR"/>
    <property type="match status" value="1"/>
</dbReference>
<dbReference type="AlphaFoldDB" id="A0A9Q8P2U7"/>
<evidence type="ECO:0000256" key="1">
    <source>
        <dbReference type="SAM" id="MobiDB-lite"/>
    </source>
</evidence>
<feature type="compositionally biased region" description="Basic and acidic residues" evidence="1">
    <location>
        <begin position="87"/>
        <end position="100"/>
    </location>
</feature>
<reference evidence="3" key="2">
    <citation type="journal article" date="2022" name="Microb. Genom.">
        <title>A chromosome-scale genome assembly of the tomato pathogen Cladosporium fulvum reveals a compartmentalized genome architecture and the presence of a dispensable chromosome.</title>
        <authorList>
            <person name="Zaccaron A.Z."/>
            <person name="Chen L.H."/>
            <person name="Samaras A."/>
            <person name="Stergiopoulos I."/>
        </authorList>
    </citation>
    <scope>NUCLEOTIDE SEQUENCE</scope>
    <source>
        <strain evidence="3">Race5_Kim</strain>
    </source>
</reference>
<feature type="compositionally biased region" description="Basic and acidic residues" evidence="1">
    <location>
        <begin position="116"/>
        <end position="132"/>
    </location>
</feature>
<evidence type="ECO:0000313" key="4">
    <source>
        <dbReference type="Proteomes" id="UP000756132"/>
    </source>
</evidence>